<dbReference type="EC" id="7.6.2.9" evidence="5"/>
<organism evidence="7 8">
    <name type="scientific">Xylocopilactobacillus apicola</name>
    <dbReference type="NCBI Taxonomy" id="2932184"/>
    <lineage>
        <taxon>Bacteria</taxon>
        <taxon>Bacillati</taxon>
        <taxon>Bacillota</taxon>
        <taxon>Bacilli</taxon>
        <taxon>Lactobacillales</taxon>
        <taxon>Lactobacillaceae</taxon>
        <taxon>Xylocopilactobacillus</taxon>
    </lineage>
</organism>
<dbReference type="Proteomes" id="UP001321861">
    <property type="component" value="Chromosome"/>
</dbReference>
<dbReference type="SUPFAM" id="SSF52540">
    <property type="entry name" value="P-loop containing nucleoside triphosphate hydrolases"/>
    <property type="match status" value="1"/>
</dbReference>
<dbReference type="GO" id="GO:0016887">
    <property type="term" value="F:ATP hydrolysis activity"/>
    <property type="evidence" value="ECO:0007669"/>
    <property type="project" value="InterPro"/>
</dbReference>
<evidence type="ECO:0000259" key="6">
    <source>
        <dbReference type="PROSITE" id="PS50893"/>
    </source>
</evidence>
<gene>
    <name evidence="7" type="ORF">XA3_12410</name>
</gene>
<feature type="domain" description="ABC transporter" evidence="6">
    <location>
        <begin position="6"/>
        <end position="240"/>
    </location>
</feature>
<keyword evidence="2" id="KW-0813">Transport</keyword>
<dbReference type="PANTHER" id="PTHR43117:SF4">
    <property type="entry name" value="OSMOPROTECTANT IMPORT ATP-BINDING PROTEIN OSMV"/>
    <property type="match status" value="1"/>
</dbReference>
<dbReference type="PROSITE" id="PS00211">
    <property type="entry name" value="ABC_TRANSPORTER_1"/>
    <property type="match status" value="1"/>
</dbReference>
<dbReference type="PROSITE" id="PS50893">
    <property type="entry name" value="ABC_TRANSPORTER_2"/>
    <property type="match status" value="1"/>
</dbReference>
<sequence length="312" mass="35042">MTQTMIEFQNVNKIYDDTTVVKDLNLKIKQGEFFVLVGTSGSGKTTTLKMINHLIAPTSGEVIVNNQNLQQTNIRKLRLDIGYVLQESALFPNLTVEQNIALIPEMKKWSKNQIHERVAQLLEDVDLNPSEYRNRYPRDLSGGEQQRIGILRAIAVNPPLVLMDEPFSALDPIVRTQLQDLVLKIHQNTKTTVVFVTHDMNEGLRLGERIAIMRSGVIQQVATPEEITTNPANEFVSSFFAGSELQQNPLKWPVMRIPKDYFVSANSNKSNLSPFQSIGTILSLLAEQEAITVDKMGQISRANVLKFLAQQG</sequence>
<evidence type="ECO:0000256" key="3">
    <source>
        <dbReference type="ARBA" id="ARBA00022741"/>
    </source>
</evidence>
<evidence type="ECO:0000256" key="2">
    <source>
        <dbReference type="ARBA" id="ARBA00022448"/>
    </source>
</evidence>
<dbReference type="GO" id="GO:0005524">
    <property type="term" value="F:ATP binding"/>
    <property type="evidence" value="ECO:0007669"/>
    <property type="project" value="UniProtKB-KW"/>
</dbReference>
<dbReference type="InterPro" id="IPR003593">
    <property type="entry name" value="AAA+_ATPase"/>
</dbReference>
<dbReference type="InterPro" id="IPR003439">
    <property type="entry name" value="ABC_transporter-like_ATP-bd"/>
</dbReference>
<evidence type="ECO:0000256" key="5">
    <source>
        <dbReference type="ARBA" id="ARBA00066388"/>
    </source>
</evidence>
<dbReference type="InterPro" id="IPR027417">
    <property type="entry name" value="P-loop_NTPase"/>
</dbReference>
<keyword evidence="8" id="KW-1185">Reference proteome</keyword>
<dbReference type="EMBL" id="AP026802">
    <property type="protein sequence ID" value="BDR58800.1"/>
    <property type="molecule type" value="Genomic_DNA"/>
</dbReference>
<dbReference type="InterPro" id="IPR017871">
    <property type="entry name" value="ABC_transporter-like_CS"/>
</dbReference>
<protein>
    <recommendedName>
        <fullName evidence="5">ABC-type quaternary amine transporter</fullName>
        <ecNumber evidence="5">7.6.2.9</ecNumber>
    </recommendedName>
</protein>
<evidence type="ECO:0000313" key="8">
    <source>
        <dbReference type="Proteomes" id="UP001321861"/>
    </source>
</evidence>
<evidence type="ECO:0000256" key="1">
    <source>
        <dbReference type="ARBA" id="ARBA00005417"/>
    </source>
</evidence>
<dbReference type="PANTHER" id="PTHR43117">
    <property type="entry name" value="OSMOPROTECTANT IMPORT ATP-BINDING PROTEIN OSMV"/>
    <property type="match status" value="1"/>
</dbReference>
<dbReference type="GO" id="GO:0015418">
    <property type="term" value="F:ABC-type quaternary ammonium compound transporting activity"/>
    <property type="evidence" value="ECO:0007669"/>
    <property type="project" value="UniProtKB-EC"/>
</dbReference>
<keyword evidence="3" id="KW-0547">Nucleotide-binding</keyword>
<dbReference type="FunFam" id="3.40.50.300:FF:000425">
    <property type="entry name" value="Probable ABC transporter, ATP-binding subunit"/>
    <property type="match status" value="1"/>
</dbReference>
<accession>A0AAU9DFS6</accession>
<reference evidence="7 8" key="1">
    <citation type="journal article" date="2023" name="Microbiol. Spectr.">
        <title>Symbiosis of Carpenter Bees with Uncharacterized Lactic Acid Bacteria Showing NAD Auxotrophy.</title>
        <authorList>
            <person name="Kawasaki S."/>
            <person name="Ozawa K."/>
            <person name="Mori T."/>
            <person name="Yamamoto A."/>
            <person name="Ito M."/>
            <person name="Ohkuma M."/>
            <person name="Sakamoto M."/>
            <person name="Matsutani M."/>
        </authorList>
    </citation>
    <scope>NUCLEOTIDE SEQUENCE [LARGE SCALE GENOMIC DNA]</scope>
    <source>
        <strain evidence="7 8">XA3</strain>
    </source>
</reference>
<dbReference type="AlphaFoldDB" id="A0AAU9DFS6"/>
<comment type="similarity">
    <text evidence="1">Belongs to the ABC transporter superfamily.</text>
</comment>
<evidence type="ECO:0000256" key="4">
    <source>
        <dbReference type="ARBA" id="ARBA00022840"/>
    </source>
</evidence>
<dbReference type="Pfam" id="PF00005">
    <property type="entry name" value="ABC_tran"/>
    <property type="match status" value="1"/>
</dbReference>
<keyword evidence="4" id="KW-0067">ATP-binding</keyword>
<dbReference type="Gene3D" id="3.40.50.300">
    <property type="entry name" value="P-loop containing nucleotide triphosphate hydrolases"/>
    <property type="match status" value="1"/>
</dbReference>
<proteinExistence type="inferred from homology"/>
<dbReference type="SMART" id="SM00382">
    <property type="entry name" value="AAA"/>
    <property type="match status" value="1"/>
</dbReference>
<dbReference type="KEGG" id="xap:XA3_12410"/>
<evidence type="ECO:0000313" key="7">
    <source>
        <dbReference type="EMBL" id="BDR58800.1"/>
    </source>
</evidence>
<name>A0AAU9DFS6_9LACO</name>